<evidence type="ECO:0000313" key="2">
    <source>
        <dbReference type="Proteomes" id="UP001354931"/>
    </source>
</evidence>
<proteinExistence type="predicted"/>
<name>A0ABU6FGD0_9ACTN</name>
<dbReference type="RefSeq" id="WP_326022253.1">
    <property type="nucleotide sequence ID" value="NZ_JAOZYC010000169.1"/>
</dbReference>
<comment type="caution">
    <text evidence="1">The sequence shown here is derived from an EMBL/GenBank/DDBJ whole genome shotgun (WGS) entry which is preliminary data.</text>
</comment>
<dbReference type="Proteomes" id="UP001354931">
    <property type="component" value="Unassembled WGS sequence"/>
</dbReference>
<protein>
    <submittedName>
        <fullName evidence="1">Uncharacterized protein</fullName>
    </submittedName>
</protein>
<organism evidence="1 2">
    <name type="scientific">Streptomyces endophyticus</name>
    <dbReference type="NCBI Taxonomy" id="714166"/>
    <lineage>
        <taxon>Bacteria</taxon>
        <taxon>Bacillati</taxon>
        <taxon>Actinomycetota</taxon>
        <taxon>Actinomycetes</taxon>
        <taxon>Kitasatosporales</taxon>
        <taxon>Streptomycetaceae</taxon>
        <taxon>Streptomyces</taxon>
    </lineage>
</organism>
<dbReference type="EMBL" id="JAOZYC010000169">
    <property type="protein sequence ID" value="MEB8342692.1"/>
    <property type="molecule type" value="Genomic_DNA"/>
</dbReference>
<evidence type="ECO:0000313" key="1">
    <source>
        <dbReference type="EMBL" id="MEB8342692.1"/>
    </source>
</evidence>
<reference evidence="1 2" key="1">
    <citation type="submission" date="2022-10" db="EMBL/GenBank/DDBJ databases">
        <authorList>
            <person name="Xie J."/>
            <person name="Shen N."/>
        </authorList>
    </citation>
    <scope>NUCLEOTIDE SEQUENCE [LARGE SCALE GENOMIC DNA]</scope>
    <source>
        <strain evidence="1 2">YIM65594</strain>
    </source>
</reference>
<sequence>MPVEVVPAIRLRITDPTTLIPEPRHRLHYLADAACGAPDCPRPGGHSYLRDWNGGLPVNVCTRSPIGLPVASDHGESACQH</sequence>
<accession>A0ABU6FGD0</accession>
<gene>
    <name evidence="1" type="ORF">OKJ99_34875</name>
</gene>
<keyword evidence="2" id="KW-1185">Reference proteome</keyword>